<feature type="compositionally biased region" description="Basic and acidic residues" evidence="7">
    <location>
        <begin position="1"/>
        <end position="14"/>
    </location>
</feature>
<evidence type="ECO:0000256" key="7">
    <source>
        <dbReference type="SAM" id="MobiDB-lite"/>
    </source>
</evidence>
<dbReference type="InterPro" id="IPR022031">
    <property type="entry name" value="Rif1_N"/>
</dbReference>
<dbReference type="Proteomes" id="UP001054857">
    <property type="component" value="Unassembled WGS sequence"/>
</dbReference>
<keyword evidence="4" id="KW-0779">Telomere</keyword>
<feature type="region of interest" description="Disordered" evidence="7">
    <location>
        <begin position="2145"/>
        <end position="2164"/>
    </location>
</feature>
<evidence type="ECO:0000313" key="9">
    <source>
        <dbReference type="EMBL" id="GFR48383.1"/>
    </source>
</evidence>
<gene>
    <name evidence="9" type="ORF">Agub_g10275</name>
</gene>
<dbReference type="GO" id="GO:0005634">
    <property type="term" value="C:nucleus"/>
    <property type="evidence" value="ECO:0007669"/>
    <property type="project" value="UniProtKB-SubCell"/>
</dbReference>
<evidence type="ECO:0000256" key="5">
    <source>
        <dbReference type="ARBA" id="ARBA00023242"/>
    </source>
</evidence>
<evidence type="ECO:0000259" key="8">
    <source>
        <dbReference type="Pfam" id="PF12231"/>
    </source>
</evidence>
<dbReference type="EMBL" id="BMAR01000023">
    <property type="protein sequence ID" value="GFR48383.1"/>
    <property type="molecule type" value="Genomic_DNA"/>
</dbReference>
<feature type="region of interest" description="Disordered" evidence="7">
    <location>
        <begin position="1240"/>
        <end position="1268"/>
    </location>
</feature>
<accession>A0AAD3DXE4</accession>
<feature type="compositionally biased region" description="Low complexity" evidence="7">
    <location>
        <begin position="1240"/>
        <end position="1255"/>
    </location>
</feature>
<feature type="domain" description="Telomere-associated protein Rif1 N-terminal" evidence="8">
    <location>
        <begin position="106"/>
        <end position="257"/>
    </location>
</feature>
<feature type="compositionally biased region" description="Low complexity" evidence="7">
    <location>
        <begin position="2006"/>
        <end position="2016"/>
    </location>
</feature>
<sequence>MSMPAVREDVEHSRSSGSTAANTATAAAAGIPTPAVHGSPPVPQLPLLSSLAAADRLDVYTVYSSSLMNAAPKSGAQQRQPGKQQQAAEVAAVAAATEIVRQLPAEQLMHLLPQQLEWDVLSEDLASSEPIGLSGLKLLGLLLQSPSAAQQMPARSCDQLLRVLVGAMQESASKDRCKLAMWVLTTQQLPAGRLAGHAEALLGGLARCMPLDSKPWRSNLVSLQAVRAVQRLLRQLPAETCRHAAKWGPALWPLMLAVPPEGAQPTKTDVYRQLREEALALNDELTAAVRAACSRGSAPAGVRRSAATAAAAAAADDGDDKAATAAALEAECMSRALRESLAARLLPPHERQQQQQRRKEKQQQQQGGDGNAGGGAGASGGGSSSSQEKGMLSEMERLVARVTGQTKCSAVQESAAAAAMAAWGSCVRLLGPAFLQTRGLGQRMLDLVKTCFTCVVSSSLPCAAFAAWRALCENFRDLGDLPAPPPPPPPPLSPPTGTAAGAQGGSRGAAVKRGDGGGGGGCSSTGLSRLRLLIAPIEHTICHERRPDVRMAALVCWQHLIGFLTVPYERLLYDSDADLGHLLPYLAAAAAAVAAKEPPSAEGLWSTGKPAAPLAAAAAEAEAEADSRQRRCALGAGRKAAGGEAAGAAVHEAAAASQPAWNGITPGVWQMAVAPIVKVVLTNAVKTRSAAAAVAAVAPHHVAAVDTVLQTLLSITCPSSVQDIAALLAATLQPQPTASAPASPAPSAVTATASGGVVSRPATPLSNALAVAVSSPQSLAAAATAAAACPGSQPAAAAALAATLDPWVTLLKEMFSCLAAKTVAAAVRAATRREAGGGASAAAGGGGGAAAAVGDAVQMGGAASALDAGWQAWGRLAATVLSCHARKPAAVSSGARQRGEGSAEGSNAPSGMPCQFWLQLCHAATVLAGEAPRVGGGAAAAAVAAAADSDQVAAATSTKGAGGAPCSGGREDSVPAKVEQHRAFLCLLRRLVGPQVALLTATLLKLPAAGGLHGSEASLTTTTTAGAVAGGSGSGMPGVLWSQAVGQWLSLSRALDPLCVRDSTDEGGSRRDGGSSSAEELRTTEAAAAATSSAAAHVEQQSWWWQPWKSYLAGLMGVLCAGGVTNVRLLSSVCRAALQPPQPGGGLGDSCLAAAGGSGGDGDGGMFGKRRRRSPSPLGHSLLPTHLRTPAATPSPPPSPLPSHALHGTDSGSTAYTTPACPYAWALWEAAARHLAGWPSPGPSAAPCGPQSAAGHWLPSEGGQGSNRRREEAAWAAAELLTTPLEALLLPYQAPTAAAEFGVFSGGTRASGRGGILAEEVRCGAVCDNMTGAACVDAGSVSAAWEGLLRALLQHSRRAQQGLSGGAPGSERPDAVQVAVQSVGVRLVGLLHSRNAALRSAAIAAIAAGQTSAASPSGVADTDVARESGVHSGKDSAATTAAAADIAAWDILTWSLSSSSATALARSLTRLNETTAFGMATTTSVTRAAENGVLRSQPSAVGGGGCRTPLRNGVVSSAPVYGTPRGGSTAVAGGGGGCTPLTGRMLRNISASAAATLAASTPATSAAAAAGALPTASPSTATELLAALASAATAAIKQQLGSSTACGLGAPFLHEPLRGSGGVAGAAADAPCWPLKPRCAQLKPWFRSPPAEALAEALNAIPDVLMPLLSAATSASPSVGADSAAALPGVLVSPTAAADAVLDLLLPPLMTIVEELLPALLRDRSCAAAAASNAASPAPVAAAAAAIAAGPGDVTSAQGAKNRQTSISGSPHHLVGLDAGSAGSGDGAGGSSGLAAVHVATAVTAVLGLLCGLRRRGCDVTAEVDRLAPLLAACLRSGTRAAQHPHGIADSAPQSPQPPPAAEEADVLPQATCLALESLLTGRMPRLHAAVAKHLGRLRLRQQHETYNTLLHRNPATAVAAAAHTGGLQLLLGRGSGGMASGEVTAATTATAAGSGGFAPPPPPLALPLVVQRAVDELGWDGAFLLPDSQLQATTPLRLAVSGYRTQQAQQPTPQAMHAYEHTPQPGKAPAADAGATAAAGPETSATAAMPAAGPPAATPGAAPGRRGARTPAATPPLASRGAAKRPFCDSQTEYVRIAPPPAPADGMTPSRSPKRRRRFTGVTTYTGLDGSQALPVGLIGVGSEDSQAGHSTEGGHGDGGGERMGVEGAVHMQQHPSTTSGGEAVAAAGLGDVGNAAEAIMGAAVTSGEGGADADMEAGMQEIAQIGRQEVELEAAPAEMEEDGVAAATVPALLHQLAAGLHQDTGAAPAALPVRQESPGHRAAAPIPASALQASASAVAATEADAAATPSTVTMSLVAHARAARSAASLEATRSLTPATLPVCQRGPLLREDDNDGGGSSGGGEPQRAAMDTAQHLLAPETSAPPPPPLPPPAAPAAAEVAADGSRAGNGPAQQPVQGRETQPAGAADVGSANAHPRSTSHPLPLPHQPQFPAEEGPQQHPHQPPGQDHRVPSSAHQSHRAGVKQVTALPLAAVASPLPAGLGVGPASPAAGRGGLMPSTGSPPPASSEATLPVHDEEPPPPLQHPVTPVGTAGTQPLPQDNDEPSSSAKPLTLPRPRGPYSRVPTPNIEEEEEQEDVYMVPDSLDPNGHCHPYPGRASPTAGLHEAGAEERVAVTAAPVAASAARPAEDGLGGDLQPSRMRVGERRGGSAPPPAPEALAGGCAGAGRRAGGGGGSGGAGGDGDASAAAEHAAAAAVAAAGAAATHVGAEVPTALGGAAPAALAAAAAAPAATEGIFLDGASQLELEPGPTLLTRSSGRSSAQQQTGLKKQGQQGGPPGDAGRSGDALPPPLDPVRVGAVSERPESQGLQLAPPARRHVLLQTPGVLALARTVPQQAASGQVALGPEAEAAGQAGVVAMDGVEELVVEATQLQDQRLQKRRRGSETAPSTATTPAGAPAPVRHQQQPQQPLQLAQRLGDPAPAAGAAWRPASAAAASAATPSAQLPGRNPYGAEGRADPRVSNAAAQAVGAGGITAGPAAVIKGLEEVHGVSHFTGMSMHELLRCSQLLLEMQGRVNAEMQRLQQVTLHGEQQQPQNPPATAVPPTV</sequence>
<feature type="region of interest" description="Disordered" evidence="7">
    <location>
        <begin position="481"/>
        <end position="522"/>
    </location>
</feature>
<dbReference type="GO" id="GO:0000723">
    <property type="term" value="P:telomere maintenance"/>
    <property type="evidence" value="ECO:0007669"/>
    <property type="project" value="TreeGrafter"/>
</dbReference>
<feature type="compositionally biased region" description="Low complexity" evidence="7">
    <location>
        <begin position="2059"/>
        <end position="2077"/>
    </location>
</feature>
<dbReference type="PANTHER" id="PTHR22928:SF3">
    <property type="entry name" value="TELOMERE-ASSOCIATED PROTEIN RIF1"/>
    <property type="match status" value="1"/>
</dbReference>
<comment type="subcellular location">
    <subcellularLocation>
        <location evidence="2">Chromosome</location>
        <location evidence="2">Telomere</location>
    </subcellularLocation>
    <subcellularLocation>
        <location evidence="1">Nucleus</location>
    </subcellularLocation>
</comment>
<feature type="region of interest" description="Disordered" evidence="7">
    <location>
        <begin position="2895"/>
        <end position="2981"/>
    </location>
</feature>
<feature type="compositionally biased region" description="Low complexity" evidence="7">
    <location>
        <begin position="2908"/>
        <end position="2965"/>
    </location>
</feature>
<feature type="region of interest" description="Disordered" evidence="7">
    <location>
        <begin position="348"/>
        <end position="392"/>
    </location>
</feature>
<feature type="region of interest" description="Disordered" evidence="7">
    <location>
        <begin position="1844"/>
        <end position="1866"/>
    </location>
</feature>
<comment type="caution">
    <text evidence="9">The sequence shown here is derived from an EMBL/GenBank/DDBJ whole genome shotgun (WGS) entry which is preliminary data.</text>
</comment>
<feature type="region of interest" description="Disordered" evidence="7">
    <location>
        <begin position="1062"/>
        <end position="1083"/>
    </location>
</feature>
<feature type="compositionally biased region" description="Gly residues" evidence="7">
    <location>
        <begin position="367"/>
        <end position="383"/>
    </location>
</feature>
<feature type="region of interest" description="Disordered" evidence="7">
    <location>
        <begin position="1754"/>
        <end position="1781"/>
    </location>
</feature>
<dbReference type="Pfam" id="PF12231">
    <property type="entry name" value="Rif1_N"/>
    <property type="match status" value="1"/>
</dbReference>
<feature type="region of interest" description="Disordered" evidence="7">
    <location>
        <begin position="2770"/>
        <end position="2838"/>
    </location>
</feature>
<evidence type="ECO:0000256" key="4">
    <source>
        <dbReference type="ARBA" id="ARBA00022895"/>
    </source>
</evidence>
<protein>
    <recommendedName>
        <fullName evidence="8">Telomere-associated protein Rif1 N-terminal domain-containing protein</fullName>
    </recommendedName>
</protein>
<feature type="compositionally biased region" description="Low complexity" evidence="7">
    <location>
        <begin position="2026"/>
        <end position="2052"/>
    </location>
</feature>
<feature type="region of interest" description="Disordered" evidence="7">
    <location>
        <begin position="3050"/>
        <end position="3069"/>
    </location>
</feature>
<reference evidence="9 10" key="1">
    <citation type="journal article" date="2021" name="Sci. Rep.">
        <title>Genome sequencing of the multicellular alga Astrephomene provides insights into convergent evolution of germ-soma differentiation.</title>
        <authorList>
            <person name="Yamashita S."/>
            <person name="Yamamoto K."/>
            <person name="Matsuzaki R."/>
            <person name="Suzuki S."/>
            <person name="Yamaguchi H."/>
            <person name="Hirooka S."/>
            <person name="Minakuchi Y."/>
            <person name="Miyagishima S."/>
            <person name="Kawachi M."/>
            <person name="Toyoda A."/>
            <person name="Nozaki H."/>
        </authorList>
    </citation>
    <scope>NUCLEOTIDE SEQUENCE [LARGE SCALE GENOMIC DNA]</scope>
    <source>
        <strain evidence="9 10">NIES-4017</strain>
    </source>
</reference>
<keyword evidence="3" id="KW-0158">Chromosome</keyword>
<keyword evidence="10" id="KW-1185">Reference proteome</keyword>
<feature type="compositionally biased region" description="Polar residues" evidence="7">
    <location>
        <begin position="2555"/>
        <end position="2572"/>
    </location>
</feature>
<evidence type="ECO:0000256" key="3">
    <source>
        <dbReference type="ARBA" id="ARBA00022454"/>
    </source>
</evidence>
<keyword evidence="6" id="KW-0131">Cell cycle</keyword>
<evidence type="ECO:0000313" key="10">
    <source>
        <dbReference type="Proteomes" id="UP001054857"/>
    </source>
</evidence>
<feature type="compositionally biased region" description="Polar residues" evidence="7">
    <location>
        <begin position="2413"/>
        <end position="2422"/>
    </location>
</feature>
<feature type="region of interest" description="Disordered" evidence="7">
    <location>
        <begin position="2511"/>
        <end position="2629"/>
    </location>
</feature>
<feature type="compositionally biased region" description="Pro residues" evidence="7">
    <location>
        <begin position="482"/>
        <end position="494"/>
    </location>
</feature>
<feature type="compositionally biased region" description="Polar residues" evidence="7">
    <location>
        <begin position="1755"/>
        <end position="1769"/>
    </location>
</feature>
<feature type="compositionally biased region" description="Low complexity" evidence="7">
    <location>
        <begin position="2784"/>
        <end position="2794"/>
    </location>
</feature>
<proteinExistence type="predicted"/>
<feature type="compositionally biased region" description="Pro residues" evidence="7">
    <location>
        <begin position="2384"/>
        <end position="2396"/>
    </location>
</feature>
<feature type="compositionally biased region" description="Gly residues" evidence="7">
    <location>
        <begin position="2684"/>
        <end position="2705"/>
    </location>
</feature>
<feature type="region of interest" description="Disordered" evidence="7">
    <location>
        <begin position="1160"/>
        <end position="1210"/>
    </location>
</feature>
<evidence type="ECO:0000256" key="6">
    <source>
        <dbReference type="ARBA" id="ARBA00023306"/>
    </source>
</evidence>
<feature type="region of interest" description="Disordered" evidence="7">
    <location>
        <begin position="2005"/>
        <end position="2119"/>
    </location>
</feature>
<dbReference type="PANTHER" id="PTHR22928">
    <property type="entry name" value="TELOMERE-ASSOCIATED PROTEIN RIF1"/>
    <property type="match status" value="1"/>
</dbReference>
<evidence type="ECO:0000256" key="2">
    <source>
        <dbReference type="ARBA" id="ARBA00004574"/>
    </source>
</evidence>
<feature type="compositionally biased region" description="Basic and acidic residues" evidence="7">
    <location>
        <begin position="2154"/>
        <end position="2164"/>
    </location>
</feature>
<organism evidence="9 10">
    <name type="scientific">Astrephomene gubernaculifera</name>
    <dbReference type="NCBI Taxonomy" id="47775"/>
    <lineage>
        <taxon>Eukaryota</taxon>
        <taxon>Viridiplantae</taxon>
        <taxon>Chlorophyta</taxon>
        <taxon>core chlorophytes</taxon>
        <taxon>Chlorophyceae</taxon>
        <taxon>CS clade</taxon>
        <taxon>Chlamydomonadales</taxon>
        <taxon>Astrephomenaceae</taxon>
        <taxon>Astrephomene</taxon>
    </lineage>
</organism>
<feature type="compositionally biased region" description="Pro residues" evidence="7">
    <location>
        <begin position="3058"/>
        <end position="3069"/>
    </location>
</feature>
<keyword evidence="5" id="KW-0539">Nucleus</keyword>
<evidence type="ECO:0000256" key="1">
    <source>
        <dbReference type="ARBA" id="ARBA00004123"/>
    </source>
</evidence>
<feature type="region of interest" description="Disordered" evidence="7">
    <location>
        <begin position="2644"/>
        <end position="2707"/>
    </location>
</feature>
<name>A0AAD3DXE4_9CHLO</name>
<feature type="region of interest" description="Disordered" evidence="7">
    <location>
        <begin position="1"/>
        <end position="26"/>
    </location>
</feature>
<feature type="region of interest" description="Disordered" evidence="7">
    <location>
        <begin position="2340"/>
        <end position="2487"/>
    </location>
</feature>
<dbReference type="GO" id="GO:0000781">
    <property type="term" value="C:chromosome, telomeric region"/>
    <property type="evidence" value="ECO:0007669"/>
    <property type="project" value="UniProtKB-SubCell"/>
</dbReference>